<organism evidence="5 6">
    <name type="scientific">Glossina austeni</name>
    <name type="common">Savannah tsetse fly</name>
    <dbReference type="NCBI Taxonomy" id="7395"/>
    <lineage>
        <taxon>Eukaryota</taxon>
        <taxon>Metazoa</taxon>
        <taxon>Ecdysozoa</taxon>
        <taxon>Arthropoda</taxon>
        <taxon>Hexapoda</taxon>
        <taxon>Insecta</taxon>
        <taxon>Pterygota</taxon>
        <taxon>Neoptera</taxon>
        <taxon>Endopterygota</taxon>
        <taxon>Diptera</taxon>
        <taxon>Brachycera</taxon>
        <taxon>Muscomorpha</taxon>
        <taxon>Hippoboscoidea</taxon>
        <taxon>Glossinidae</taxon>
        <taxon>Glossina</taxon>
    </lineage>
</organism>
<keyword evidence="6" id="KW-1185">Reference proteome</keyword>
<evidence type="ECO:0000313" key="5">
    <source>
        <dbReference type="EnsemblMetazoa" id="GAUT002631-PA"/>
    </source>
</evidence>
<dbReference type="InterPro" id="IPR003195">
    <property type="entry name" value="TFIID_TAF13"/>
</dbReference>
<protein>
    <submittedName>
        <fullName evidence="5">Uncharacterized protein</fullName>
    </submittedName>
</protein>
<dbReference type="GO" id="GO:0005634">
    <property type="term" value="C:nucleus"/>
    <property type="evidence" value="ECO:0007669"/>
    <property type="project" value="UniProtKB-SubCell"/>
</dbReference>
<evidence type="ECO:0000256" key="3">
    <source>
        <dbReference type="ARBA" id="ARBA00023163"/>
    </source>
</evidence>
<accession>A0A1A9UEX8</accession>
<evidence type="ECO:0000313" key="6">
    <source>
        <dbReference type="Proteomes" id="UP000078200"/>
    </source>
</evidence>
<dbReference type="GO" id="GO:0006366">
    <property type="term" value="P:transcription by RNA polymerase II"/>
    <property type="evidence" value="ECO:0007669"/>
    <property type="project" value="InterPro"/>
</dbReference>
<dbReference type="EnsemblMetazoa" id="GAUT002631-RA">
    <property type="protein sequence ID" value="GAUT002631-PA"/>
    <property type="gene ID" value="GAUT002631"/>
</dbReference>
<keyword evidence="3" id="KW-0804">Transcription</keyword>
<dbReference type="AlphaFoldDB" id="A0A1A9UEX8"/>
<evidence type="ECO:0000256" key="2">
    <source>
        <dbReference type="ARBA" id="ARBA00023015"/>
    </source>
</evidence>
<evidence type="ECO:0000256" key="4">
    <source>
        <dbReference type="ARBA" id="ARBA00023242"/>
    </source>
</evidence>
<keyword evidence="4" id="KW-0539">Nucleus</keyword>
<dbReference type="InterPro" id="IPR009072">
    <property type="entry name" value="Histone-fold"/>
</dbReference>
<sequence>MAGFTELCDGLAENFDISNPIYHLIEGEIVQQQQRAITPLQLREWTPGYLPQKSILSNSSKQHMPLSKTANLLEDLVFKFITEMTHKAREIRRTGRVQVEDIVLLVCKDARRDPMPVLTIYLQ</sequence>
<dbReference type="GO" id="GO:0046982">
    <property type="term" value="F:protein heterodimerization activity"/>
    <property type="evidence" value="ECO:0007669"/>
    <property type="project" value="InterPro"/>
</dbReference>
<dbReference type="STRING" id="7395.A0A1A9UEX8"/>
<keyword evidence="2" id="KW-0805">Transcription regulation</keyword>
<reference evidence="5" key="1">
    <citation type="submission" date="2020-05" db="UniProtKB">
        <authorList>
            <consortium name="EnsemblMetazoa"/>
        </authorList>
    </citation>
    <scope>IDENTIFICATION</scope>
    <source>
        <strain evidence="5">TTRI</strain>
    </source>
</reference>
<dbReference type="VEuPathDB" id="VectorBase:GAUT002631"/>
<comment type="subcellular location">
    <subcellularLocation>
        <location evidence="1">Nucleus</location>
    </subcellularLocation>
</comment>
<dbReference type="Gene3D" id="1.10.20.10">
    <property type="entry name" value="Histone, subunit A"/>
    <property type="match status" value="1"/>
</dbReference>
<proteinExistence type="predicted"/>
<name>A0A1A9UEX8_GLOAU</name>
<dbReference type="Proteomes" id="UP000078200">
    <property type="component" value="Unassembled WGS sequence"/>
</dbReference>
<dbReference type="Pfam" id="PF02269">
    <property type="entry name" value="TFIID-18kDa"/>
    <property type="match status" value="1"/>
</dbReference>
<evidence type="ECO:0000256" key="1">
    <source>
        <dbReference type="ARBA" id="ARBA00004123"/>
    </source>
</evidence>